<evidence type="ECO:0000313" key="1">
    <source>
        <dbReference type="EMBL" id="GFE79243.1"/>
    </source>
</evidence>
<gene>
    <name evidence="1" type="ORF">GCM10011487_12430</name>
</gene>
<dbReference type="RefSeq" id="WP_129640714.1">
    <property type="nucleotide sequence ID" value="NZ_BLJN01000001.1"/>
</dbReference>
<dbReference type="AlphaFoldDB" id="A0A829Y880"/>
<sequence length="76" mass="7950">MSAMPAEVKVQAVTANLKAMQALLAVATKQSAEACLLSQCGQHNEAIGTVFGLDAILEDVTALYGAVVVLHRLKAR</sequence>
<proteinExistence type="predicted"/>
<comment type="caution">
    <text evidence="1">The sequence shown here is derived from an EMBL/GenBank/DDBJ whole genome shotgun (WGS) entry which is preliminary data.</text>
</comment>
<dbReference type="Proteomes" id="UP000445000">
    <property type="component" value="Unassembled WGS sequence"/>
</dbReference>
<dbReference type="EMBL" id="BLJN01000001">
    <property type="protein sequence ID" value="GFE79243.1"/>
    <property type="molecule type" value="Genomic_DNA"/>
</dbReference>
<evidence type="ECO:0000313" key="2">
    <source>
        <dbReference type="Proteomes" id="UP000445000"/>
    </source>
</evidence>
<protein>
    <submittedName>
        <fullName evidence="1">Uncharacterized protein</fullName>
    </submittedName>
</protein>
<name>A0A829Y880_9GAMM</name>
<accession>A0A829Y880</accession>
<keyword evidence="2" id="KW-1185">Reference proteome</keyword>
<organism evidence="1 2">
    <name type="scientific">Steroidobacter agaridevorans</name>
    <dbReference type="NCBI Taxonomy" id="2695856"/>
    <lineage>
        <taxon>Bacteria</taxon>
        <taxon>Pseudomonadati</taxon>
        <taxon>Pseudomonadota</taxon>
        <taxon>Gammaproteobacteria</taxon>
        <taxon>Steroidobacterales</taxon>
        <taxon>Steroidobacteraceae</taxon>
        <taxon>Steroidobacter</taxon>
    </lineage>
</organism>
<reference evidence="2" key="1">
    <citation type="submission" date="2020-01" db="EMBL/GenBank/DDBJ databases">
        <title>'Steroidobacter agaridevorans' sp. nov., agar-degrading bacteria isolated from rhizosphere soils.</title>
        <authorList>
            <person name="Ikenaga M."/>
            <person name="Kataoka M."/>
            <person name="Murouchi A."/>
            <person name="Katsuragi S."/>
            <person name="Sakai M."/>
        </authorList>
    </citation>
    <scope>NUCLEOTIDE SEQUENCE [LARGE SCALE GENOMIC DNA]</scope>
    <source>
        <strain evidence="2">YU21-B</strain>
    </source>
</reference>